<dbReference type="OrthoDB" id="73875at2759"/>
<comment type="catalytic activity">
    <reaction evidence="1">
        <text>Random endo-hydrolysis of N-acetyl-beta-D-glucosaminide (1-&gt;4)-beta-linkages in chitin and chitodextrins.</text>
        <dbReference type="EC" id="3.2.1.14"/>
    </reaction>
</comment>
<keyword evidence="11" id="KW-1015">Disulfide bond</keyword>
<dbReference type="Pfam" id="PF00704">
    <property type="entry name" value="Glyco_hydro_18"/>
    <property type="match status" value="1"/>
</dbReference>
<dbReference type="InterPro" id="IPR011583">
    <property type="entry name" value="Chitinase_II/V-like_cat"/>
</dbReference>
<dbReference type="EC" id="3.2.1.14" evidence="3"/>
<dbReference type="GO" id="GO:0006032">
    <property type="term" value="P:chitin catabolic process"/>
    <property type="evidence" value="ECO:0007669"/>
    <property type="project" value="UniProtKB-KW"/>
</dbReference>
<feature type="disulfide bond" evidence="11">
    <location>
        <begin position="79"/>
        <end position="93"/>
    </location>
</feature>
<comment type="caution">
    <text evidence="15">The sequence shown here is derived from an EMBL/GenBank/DDBJ whole genome shotgun (WGS) entry which is preliminary data.</text>
</comment>
<dbReference type="PROSITE" id="PS01095">
    <property type="entry name" value="GH18_1"/>
    <property type="match status" value="1"/>
</dbReference>
<feature type="domain" description="Chitin-binding type-1" evidence="13">
    <location>
        <begin position="60"/>
        <end position="103"/>
    </location>
</feature>
<evidence type="ECO:0000256" key="10">
    <source>
        <dbReference type="ARBA" id="ARBA00023326"/>
    </source>
</evidence>
<dbReference type="Gene3D" id="3.30.60.10">
    <property type="entry name" value="Endochitinase-like"/>
    <property type="match status" value="1"/>
</dbReference>
<evidence type="ECO:0000256" key="4">
    <source>
        <dbReference type="ARBA" id="ARBA00022669"/>
    </source>
</evidence>
<keyword evidence="8" id="KW-0119">Carbohydrate metabolism</keyword>
<dbReference type="InterPro" id="IPR001579">
    <property type="entry name" value="Glyco_hydro_18_chit_AS"/>
</dbReference>
<evidence type="ECO:0000256" key="12">
    <source>
        <dbReference type="RuleBase" id="RU000489"/>
    </source>
</evidence>
<dbReference type="GO" id="GO:0008061">
    <property type="term" value="F:chitin binding"/>
    <property type="evidence" value="ECO:0007669"/>
    <property type="project" value="UniProtKB-UniRule"/>
</dbReference>
<evidence type="ECO:0000313" key="16">
    <source>
        <dbReference type="Proteomes" id="UP001043456"/>
    </source>
</evidence>
<dbReference type="InterPro" id="IPR017853">
    <property type="entry name" value="GH"/>
</dbReference>
<dbReference type="PROSITE" id="PS00026">
    <property type="entry name" value="CHIT_BIND_I_1"/>
    <property type="match status" value="1"/>
</dbReference>
<evidence type="ECO:0000256" key="2">
    <source>
        <dbReference type="ARBA" id="ARBA00008682"/>
    </source>
</evidence>
<feature type="disulfide bond" evidence="11">
    <location>
        <begin position="74"/>
        <end position="86"/>
    </location>
</feature>
<dbReference type="SUPFAM" id="SSF51445">
    <property type="entry name" value="(Trans)glycosidases"/>
    <property type="match status" value="1"/>
</dbReference>
<dbReference type="SMART" id="SM00270">
    <property type="entry name" value="ChtBD1"/>
    <property type="match status" value="1"/>
</dbReference>
<dbReference type="GO" id="GO:0008843">
    <property type="term" value="F:endochitinase activity"/>
    <property type="evidence" value="ECO:0007669"/>
    <property type="project" value="UniProtKB-EC"/>
</dbReference>
<keyword evidence="10" id="KW-0624">Polysaccharide degradation</keyword>
<organism evidence="15 16">
    <name type="scientific">Aspergillus pseudoviridinutans</name>
    <dbReference type="NCBI Taxonomy" id="1517512"/>
    <lineage>
        <taxon>Eukaryota</taxon>
        <taxon>Fungi</taxon>
        <taxon>Dikarya</taxon>
        <taxon>Ascomycota</taxon>
        <taxon>Pezizomycotina</taxon>
        <taxon>Eurotiomycetes</taxon>
        <taxon>Eurotiomycetidae</taxon>
        <taxon>Eurotiales</taxon>
        <taxon>Aspergillaceae</taxon>
        <taxon>Aspergillus</taxon>
        <taxon>Aspergillus subgen. Fumigati</taxon>
    </lineage>
</organism>
<keyword evidence="9 12" id="KW-0326">Glycosidase</keyword>
<keyword evidence="6" id="KW-0146">Chitin degradation</keyword>
<evidence type="ECO:0000313" key="15">
    <source>
        <dbReference type="EMBL" id="GIJ85609.1"/>
    </source>
</evidence>
<evidence type="ECO:0000256" key="11">
    <source>
        <dbReference type="PROSITE-ProRule" id="PRU00261"/>
    </source>
</evidence>
<evidence type="ECO:0000256" key="5">
    <source>
        <dbReference type="ARBA" id="ARBA00022801"/>
    </source>
</evidence>
<reference evidence="15 16" key="1">
    <citation type="submission" date="2018-10" db="EMBL/GenBank/DDBJ databases">
        <title>Pan-genome distribution and transcriptional activeness of fungal secondary metabolism genes in Aspergillus section Fumigati.</title>
        <authorList>
            <person name="Takahashi H."/>
            <person name="Umemura M."/>
            <person name="Ninomiya A."/>
            <person name="Kusuya Y."/>
            <person name="Urayama S."/>
            <person name="Shimizu M."/>
            <person name="Watanabe A."/>
            <person name="Kamei K."/>
            <person name="Yaguchi T."/>
            <person name="Hagiwara D."/>
        </authorList>
    </citation>
    <scope>NUCLEOTIDE SEQUENCE [LARGE SCALE GENOMIC DNA]</scope>
    <source>
        <strain evidence="15 16">IFM 55266</strain>
    </source>
</reference>
<dbReference type="SUPFAM" id="SSF54556">
    <property type="entry name" value="Chitinase insertion domain"/>
    <property type="match status" value="1"/>
</dbReference>
<protein>
    <recommendedName>
        <fullName evidence="3">chitinase</fullName>
        <ecNumber evidence="3">3.2.1.14</ecNumber>
    </recommendedName>
</protein>
<keyword evidence="7" id="KW-0843">Virulence</keyword>
<dbReference type="InterPro" id="IPR050314">
    <property type="entry name" value="Glycosyl_Hydrlase_18"/>
</dbReference>
<evidence type="ECO:0000259" key="13">
    <source>
        <dbReference type="PROSITE" id="PS50941"/>
    </source>
</evidence>
<dbReference type="InterPro" id="IPR001002">
    <property type="entry name" value="Chitin-bd_1"/>
</dbReference>
<sequence>MTIVVVLKSRARMAPAAAQAATVDMVRSFYPNCTCASSLTVSIKGPTYCGDGCVSQCDAVAECGQYSETGNKTCPLNVCCSQYGFCGTTEEFCSGDCQSNCELHPSPPEGASTDDVYRRVIGYYEAWSARRDCHPMAPDGLPIDGLTHVNFAFAYIDPDTYEVTTMDSATPEDLFQTTADVKTFKTGNADLEVFVSIGGWTFSDNNTATQPLFGEIAADASKRQTFANNVVRFLDQYGFDGLDIDWEYPGAGDRGGKEGDTENYVLLLKTLRETFGRSPRSLGLTFTIPSSYWYLRWFDLPGMVKYVDWINMMSYDLHGFWDRNNPIGSIVQGHTNLTEIKSSMELLWRVGIPPAKVVLGVGFYGRSFQLADPDRSKPGCPFGGAANPGECTNTAGILGYFEIMDILNGATTSSSMKRSDKQVTLVHEEEDAVNYLVYDDNQWVSFDNNVTFQQKVDWANGIGLGGLMIWSSDMDDKQFTGLQGLLGKPVGGIQNPLENAKAVTQDWAGKNGQQCKRFDDCVDMENPQASSCGTGQVRIGYDAGGCGSGYGKPICCPSTAYPKSCLWRGDGSDCNGQCHSGEMTLLYSSWGGDPTEGNHKRCGRGRKAFCCVADEWESEIKDCYLGRCGGGCLSGDEKVASVHDPDKCAYSYSHSGPQNRDYCCPSPAKFTNCHWVGKGDCADNTCDDNDIQLMVNSYGDSKSSCHWGRQKALCCDAPAEQAFLPVDLKDIFQTLPPSNDYVKYDLQFPKGASKGSNPVNTAFCWVLIDGPEAAVTSAKVKRDG</sequence>
<dbReference type="PANTHER" id="PTHR11177">
    <property type="entry name" value="CHITINASE"/>
    <property type="match status" value="1"/>
</dbReference>
<dbReference type="EMBL" id="BHVY01000003">
    <property type="protein sequence ID" value="GIJ85609.1"/>
    <property type="molecule type" value="Genomic_DNA"/>
</dbReference>
<dbReference type="InterPro" id="IPR018371">
    <property type="entry name" value="Chitin-binding_1_CS"/>
</dbReference>
<evidence type="ECO:0000256" key="9">
    <source>
        <dbReference type="ARBA" id="ARBA00023295"/>
    </source>
</evidence>
<evidence type="ECO:0000259" key="14">
    <source>
        <dbReference type="PROSITE" id="PS51910"/>
    </source>
</evidence>
<gene>
    <name evidence="15" type="ORF">Asppvi_004468</name>
</gene>
<dbReference type="GeneID" id="67003080"/>
<evidence type="ECO:0000256" key="1">
    <source>
        <dbReference type="ARBA" id="ARBA00000822"/>
    </source>
</evidence>
<dbReference type="Proteomes" id="UP001043456">
    <property type="component" value="Unassembled WGS sequence"/>
</dbReference>
<dbReference type="AlphaFoldDB" id="A0A9P3B910"/>
<feature type="disulfide bond" evidence="11">
    <location>
        <begin position="97"/>
        <end position="101"/>
    </location>
</feature>
<dbReference type="Gene3D" id="3.20.20.80">
    <property type="entry name" value="Glycosidases"/>
    <property type="match status" value="1"/>
</dbReference>
<dbReference type="PROSITE" id="PS51910">
    <property type="entry name" value="GH18_2"/>
    <property type="match status" value="1"/>
</dbReference>
<dbReference type="PANTHER" id="PTHR11177:SF397">
    <property type="entry name" value="CHITINASE"/>
    <property type="match status" value="1"/>
</dbReference>
<keyword evidence="16" id="KW-1185">Reference proteome</keyword>
<evidence type="ECO:0000256" key="7">
    <source>
        <dbReference type="ARBA" id="ARBA00023026"/>
    </source>
</evidence>
<comment type="caution">
    <text evidence="11">Lacks conserved residue(s) required for the propagation of feature annotation.</text>
</comment>
<name>A0A9P3B910_9EURO</name>
<dbReference type="InterPro" id="IPR001223">
    <property type="entry name" value="Glyco_hydro18_cat"/>
</dbReference>
<dbReference type="RefSeq" id="XP_043156356.1">
    <property type="nucleotide sequence ID" value="XM_043300421.1"/>
</dbReference>
<dbReference type="PROSITE" id="PS50941">
    <property type="entry name" value="CHIT_BIND_I_2"/>
    <property type="match status" value="1"/>
</dbReference>
<evidence type="ECO:0000256" key="6">
    <source>
        <dbReference type="ARBA" id="ARBA00023024"/>
    </source>
</evidence>
<dbReference type="InterPro" id="IPR029070">
    <property type="entry name" value="Chitinase_insertion_sf"/>
</dbReference>
<evidence type="ECO:0000256" key="3">
    <source>
        <dbReference type="ARBA" id="ARBA00012729"/>
    </source>
</evidence>
<keyword evidence="4 11" id="KW-0147">Chitin-binding</keyword>
<dbReference type="Gene3D" id="3.10.50.10">
    <property type="match status" value="1"/>
</dbReference>
<proteinExistence type="inferred from homology"/>
<dbReference type="Pfam" id="PF00187">
    <property type="entry name" value="Chitin_bind_1"/>
    <property type="match status" value="1"/>
</dbReference>
<keyword evidence="5 12" id="KW-0378">Hydrolase</keyword>
<dbReference type="SUPFAM" id="SSF57016">
    <property type="entry name" value="Plant lectins/antimicrobial peptides"/>
    <property type="match status" value="1"/>
</dbReference>
<comment type="similarity">
    <text evidence="2">Belongs to the glycosyl hydrolase 18 family. Chitinase class V subfamily.</text>
</comment>
<evidence type="ECO:0000256" key="8">
    <source>
        <dbReference type="ARBA" id="ARBA00023277"/>
    </source>
</evidence>
<dbReference type="CDD" id="cd00035">
    <property type="entry name" value="ChtBD1"/>
    <property type="match status" value="1"/>
</dbReference>
<dbReference type="SMART" id="SM00636">
    <property type="entry name" value="Glyco_18"/>
    <property type="match status" value="1"/>
</dbReference>
<dbReference type="InterPro" id="IPR036861">
    <property type="entry name" value="Endochitinase-like_sf"/>
</dbReference>
<dbReference type="GO" id="GO:0000272">
    <property type="term" value="P:polysaccharide catabolic process"/>
    <property type="evidence" value="ECO:0007669"/>
    <property type="project" value="UniProtKB-KW"/>
</dbReference>
<accession>A0A9P3B910</accession>
<feature type="domain" description="GH18" evidence="14">
    <location>
        <begin position="118"/>
        <end position="493"/>
    </location>
</feature>